<dbReference type="PANTHER" id="PTHR24300">
    <property type="entry name" value="CYTOCHROME P450 508A4-RELATED"/>
    <property type="match status" value="1"/>
</dbReference>
<keyword evidence="5" id="KW-0560">Oxidoreductase</keyword>
<keyword evidence="10" id="KW-1185">Reference proteome</keyword>
<dbReference type="GO" id="GO:0006805">
    <property type="term" value="P:xenobiotic metabolic process"/>
    <property type="evidence" value="ECO:0007669"/>
    <property type="project" value="TreeGrafter"/>
</dbReference>
<evidence type="ECO:0000256" key="8">
    <source>
        <dbReference type="ARBA" id="ARBA00023136"/>
    </source>
</evidence>
<evidence type="ECO:0000256" key="6">
    <source>
        <dbReference type="ARBA" id="ARBA00023004"/>
    </source>
</evidence>
<keyword evidence="8" id="KW-0472">Membrane</keyword>
<dbReference type="GO" id="GO:0006082">
    <property type="term" value="P:organic acid metabolic process"/>
    <property type="evidence" value="ECO:0007669"/>
    <property type="project" value="TreeGrafter"/>
</dbReference>
<dbReference type="GO" id="GO:0016712">
    <property type="term" value="F:oxidoreductase activity, acting on paired donors, with incorporation or reduction of molecular oxygen, reduced flavin or flavoprotein as one donor, and incorporation of one atom of oxygen"/>
    <property type="evidence" value="ECO:0007669"/>
    <property type="project" value="TreeGrafter"/>
</dbReference>
<gene>
    <name evidence="9" type="ORF">PODLI_1B002684</name>
</gene>
<evidence type="ECO:0000256" key="2">
    <source>
        <dbReference type="ARBA" id="ARBA00004370"/>
    </source>
</evidence>
<name>A0AA35KD43_9SAUR</name>
<dbReference type="InterPro" id="IPR036396">
    <property type="entry name" value="Cyt_P450_sf"/>
</dbReference>
<dbReference type="PRINTS" id="PR00385">
    <property type="entry name" value="P450"/>
</dbReference>
<organism evidence="9 10">
    <name type="scientific">Podarcis lilfordi</name>
    <name type="common">Lilford's wall lizard</name>
    <dbReference type="NCBI Taxonomy" id="74358"/>
    <lineage>
        <taxon>Eukaryota</taxon>
        <taxon>Metazoa</taxon>
        <taxon>Chordata</taxon>
        <taxon>Craniata</taxon>
        <taxon>Vertebrata</taxon>
        <taxon>Euteleostomi</taxon>
        <taxon>Lepidosauria</taxon>
        <taxon>Squamata</taxon>
        <taxon>Bifurcata</taxon>
        <taxon>Unidentata</taxon>
        <taxon>Episquamata</taxon>
        <taxon>Laterata</taxon>
        <taxon>Lacertibaenia</taxon>
        <taxon>Lacertidae</taxon>
        <taxon>Podarcis</taxon>
    </lineage>
</organism>
<dbReference type="InterPro" id="IPR002401">
    <property type="entry name" value="Cyt_P450_E_grp-I"/>
</dbReference>
<dbReference type="AlphaFoldDB" id="A0AA35KD43"/>
<dbReference type="GO" id="GO:0016020">
    <property type="term" value="C:membrane"/>
    <property type="evidence" value="ECO:0007669"/>
    <property type="project" value="UniProtKB-SubCell"/>
</dbReference>
<evidence type="ECO:0000256" key="4">
    <source>
        <dbReference type="ARBA" id="ARBA00022723"/>
    </source>
</evidence>
<dbReference type="InterPro" id="IPR050182">
    <property type="entry name" value="Cytochrome_P450_fam2"/>
</dbReference>
<keyword evidence="6" id="KW-0408">Iron</keyword>
<evidence type="ECO:0000256" key="1">
    <source>
        <dbReference type="ARBA" id="ARBA00001971"/>
    </source>
</evidence>
<dbReference type="InterPro" id="IPR001128">
    <property type="entry name" value="Cyt_P450"/>
</dbReference>
<keyword evidence="4" id="KW-0479">Metal-binding</keyword>
<evidence type="ECO:0000256" key="7">
    <source>
        <dbReference type="ARBA" id="ARBA00023033"/>
    </source>
</evidence>
<dbReference type="GO" id="GO:0005506">
    <property type="term" value="F:iron ion binding"/>
    <property type="evidence" value="ECO:0007669"/>
    <property type="project" value="InterPro"/>
</dbReference>
<dbReference type="PRINTS" id="PR00463">
    <property type="entry name" value="EP450I"/>
</dbReference>
<dbReference type="SUPFAM" id="SSF48264">
    <property type="entry name" value="Cytochrome P450"/>
    <property type="match status" value="3"/>
</dbReference>
<dbReference type="Gene3D" id="1.10.630.10">
    <property type="entry name" value="Cytochrome P450"/>
    <property type="match status" value="3"/>
</dbReference>
<keyword evidence="7" id="KW-0503">Monooxygenase</keyword>
<dbReference type="EMBL" id="OX395130">
    <property type="protein sequence ID" value="CAI5776030.1"/>
    <property type="molecule type" value="Genomic_DNA"/>
</dbReference>
<comment type="similarity">
    <text evidence="3">Belongs to the cytochrome P450 family.</text>
</comment>
<proteinExistence type="inferred from homology"/>
<dbReference type="GO" id="GO:0020037">
    <property type="term" value="F:heme binding"/>
    <property type="evidence" value="ECO:0007669"/>
    <property type="project" value="InterPro"/>
</dbReference>
<evidence type="ECO:0000256" key="5">
    <source>
        <dbReference type="ARBA" id="ARBA00023002"/>
    </source>
</evidence>
<accession>A0AA35KD43</accession>
<dbReference type="GO" id="GO:0005737">
    <property type="term" value="C:cytoplasm"/>
    <property type="evidence" value="ECO:0007669"/>
    <property type="project" value="TreeGrafter"/>
</dbReference>
<reference evidence="9" key="1">
    <citation type="submission" date="2022-12" db="EMBL/GenBank/DDBJ databases">
        <authorList>
            <person name="Alioto T."/>
            <person name="Alioto T."/>
            <person name="Gomez Garrido J."/>
        </authorList>
    </citation>
    <scope>NUCLEOTIDE SEQUENCE</scope>
</reference>
<comment type="subcellular location">
    <subcellularLocation>
        <location evidence="2">Membrane</location>
    </subcellularLocation>
</comment>
<dbReference type="FunFam" id="1.10.630.10:FF:000004">
    <property type="entry name" value="cytochrome P450 2D15 isoform X1"/>
    <property type="match status" value="2"/>
</dbReference>
<protein>
    <submittedName>
        <fullName evidence="9">Cytochrome P450 2J5-like</fullName>
    </submittedName>
</protein>
<evidence type="ECO:0000256" key="3">
    <source>
        <dbReference type="ARBA" id="ARBA00010617"/>
    </source>
</evidence>
<dbReference type="Pfam" id="PF00067">
    <property type="entry name" value="p450"/>
    <property type="match status" value="2"/>
</dbReference>
<dbReference type="Proteomes" id="UP001178461">
    <property type="component" value="Chromosome 5"/>
</dbReference>
<evidence type="ECO:0000313" key="10">
    <source>
        <dbReference type="Proteomes" id="UP001178461"/>
    </source>
</evidence>
<evidence type="ECO:0000313" key="9">
    <source>
        <dbReference type="EMBL" id="CAI5776030.1"/>
    </source>
</evidence>
<sequence>MAKQYGNIYTLWAGYQPFIILSGFQAVKEVLIDHSEEFEDRPQTPFLMTIANGKGIPFSNGHTWRQQRRFGIVTMRKLGLGKKGMEQQIAEEAHQLVEIFARSKGQPLDPSMPITNSVSNVICAMAFGHRFALEDERFQKLIEAIDFSLKFIGSFVHALYEMLPWLMKHLPGPHKKALSCTEMVLSFAKEEIEKHKENQSLHDPQDFIDFYLLQMEKSKNDPESTYDEENMAFNISGLFVAGTSTTTSSMKWALLLLASHPDIQDKVHKEIEDALGSSHTICYQDKKKLPYTNAVIHEMQRFKYALFMGSPRQCTKDVKMRGFLFPKGTAILLDLRSVLLDPTRWETPAEFNPNHFLDKNGQFVDREEYLPFGAGYQPFIILSGFQAVKEALIDHSEELEDRPQTPFLMAMTKGKGNIFSNGHTWRQQRRFGVVTMRKLGVGKKGMEHQVAEEAHQLVEVFARSKGQPLDPSLPIANSVSNVICAVAFGHRFALEDEQFQKLIEAIDFSLKFIGSFVHALYEMLPWLMKHLPGPHKKALSCMEMVLSFAKEEIEKHKENQSLHDPQDLIDFYLLQMEKSKNDPESTYDEENMAFSISGLFVAGTDTVTSSLKWALLLLASHPDIQDKVHKEIEDALGSSHTICYQDKKKLPYTNAVIHEMQRFKYALFMGVPRQCTKDVKMRGFLFPKGTAILLDLRSVLLDPTRWETPAEFNPNHFLDKNGQFVDREEYLPFGAGTQTLMGFTLHTCHPTALSLRESKDDPNSTFDEDNLAECVLDLFIAGTEMTAATLQWALLLMVSYPDVQDKVYKEMEDVFGPSLPICYEDRKKLPYTNADVRAVCQPGFSSS</sequence>
<comment type="cofactor">
    <cofactor evidence="1">
        <name>heme</name>
        <dbReference type="ChEBI" id="CHEBI:30413"/>
    </cofactor>
</comment>
<dbReference type="PANTHER" id="PTHR24300:SF134">
    <property type="entry name" value="CYTOCHROME P450, FAMILY 2, SUBFAMILY AB, POLYPEPTIDE 2-RELATED"/>
    <property type="match status" value="1"/>
</dbReference>